<dbReference type="AlphaFoldDB" id="A0A2J8AHT9"/>
<comment type="caution">
    <text evidence="2">The sequence shown here is derived from an EMBL/GenBank/DDBJ whole genome shotgun (WGS) entry which is preliminary data.</text>
</comment>
<dbReference type="Proteomes" id="UP000236333">
    <property type="component" value="Unassembled WGS sequence"/>
</dbReference>
<evidence type="ECO:0000256" key="1">
    <source>
        <dbReference type="SAM" id="Coils"/>
    </source>
</evidence>
<gene>
    <name evidence="2" type="ORF">TSOC_001022</name>
</gene>
<evidence type="ECO:0000313" key="2">
    <source>
        <dbReference type="EMBL" id="PNH12083.1"/>
    </source>
</evidence>
<protein>
    <submittedName>
        <fullName evidence="2">Uncharacterized protein</fullName>
    </submittedName>
</protein>
<proteinExistence type="predicted"/>
<organism evidence="2 3">
    <name type="scientific">Tetrabaena socialis</name>
    <dbReference type="NCBI Taxonomy" id="47790"/>
    <lineage>
        <taxon>Eukaryota</taxon>
        <taxon>Viridiplantae</taxon>
        <taxon>Chlorophyta</taxon>
        <taxon>core chlorophytes</taxon>
        <taxon>Chlorophyceae</taxon>
        <taxon>CS clade</taxon>
        <taxon>Chlamydomonadales</taxon>
        <taxon>Tetrabaenaceae</taxon>
        <taxon>Tetrabaena</taxon>
    </lineage>
</organism>
<keyword evidence="1" id="KW-0175">Coiled coil</keyword>
<feature type="coiled-coil region" evidence="1">
    <location>
        <begin position="38"/>
        <end position="65"/>
    </location>
</feature>
<keyword evidence="3" id="KW-1185">Reference proteome</keyword>
<name>A0A2J8AHT9_9CHLO</name>
<evidence type="ECO:0000313" key="3">
    <source>
        <dbReference type="Proteomes" id="UP000236333"/>
    </source>
</evidence>
<accession>A0A2J8AHT9</accession>
<dbReference type="EMBL" id="PGGS01000015">
    <property type="protein sequence ID" value="PNH12083.1"/>
    <property type="molecule type" value="Genomic_DNA"/>
</dbReference>
<reference evidence="2 3" key="1">
    <citation type="journal article" date="2017" name="Mol. Biol. Evol.">
        <title>The 4-celled Tetrabaena socialis nuclear genome reveals the essential components for genetic control of cell number at the origin of multicellularity in the volvocine lineage.</title>
        <authorList>
            <person name="Featherston J."/>
            <person name="Arakaki Y."/>
            <person name="Hanschen E.R."/>
            <person name="Ferris P.J."/>
            <person name="Michod R.E."/>
            <person name="Olson B.J.S.C."/>
            <person name="Nozaki H."/>
            <person name="Durand P.M."/>
        </authorList>
    </citation>
    <scope>NUCLEOTIDE SEQUENCE [LARGE SCALE GENOMIC DNA]</scope>
    <source>
        <strain evidence="2 3">NIES-571</strain>
    </source>
</reference>
<dbReference type="OrthoDB" id="2017163at2759"/>
<sequence>MQPTLRPCALRSRCAFSSARGVPSGRRAPAPCRAGPLGEDVLQRLKAAEEEAARLRKELAAAQAGTAGAKVAEDPLSTSKPIRIDSVDNRETLFGGGPRTAWLSEKDVEFFSGPAAAREEDAATQAPEYQSTLQRRLLIGGVLGLGLGAFALIPTEALQPKPSKPMYFYLTPILRIQDLLVECRAIIEDADWAQLRQALARIEGPPNNVRQNLDSIIPLIPNAKDAVKARELAIDLYEYLNSLDYQQYYDAMPRRTISGAQNLEYAKFSLSALKAAQDKLADLLALIPRDQLQLARDQIAAGY</sequence>